<name>A0A101M333_PICGL</name>
<evidence type="ECO:0000313" key="1">
    <source>
        <dbReference type="EMBL" id="KUM49935.1"/>
    </source>
</evidence>
<comment type="caution">
    <text evidence="1">The sequence shown here is derived from an EMBL/GenBank/DDBJ whole genome shotgun (WGS) entry which is preliminary data.</text>
</comment>
<dbReference type="AlphaFoldDB" id="A0A101M333"/>
<dbReference type="EMBL" id="LKAM01000002">
    <property type="protein sequence ID" value="KUM49935.1"/>
    <property type="molecule type" value="Genomic_DNA"/>
</dbReference>
<accession>A0A101M333</accession>
<gene>
    <name evidence="1" type="ORF">ABT39_MTgene3163</name>
</gene>
<keyword evidence="1" id="KW-0496">Mitochondrion</keyword>
<reference evidence="1" key="1">
    <citation type="journal article" date="2015" name="Genome Biol. Evol.">
        <title>Organellar Genomes of White Spruce (Picea glauca): Assembly and Annotation.</title>
        <authorList>
            <person name="Jackman S.D."/>
            <person name="Warren R.L."/>
            <person name="Gibb E.A."/>
            <person name="Vandervalk B.P."/>
            <person name="Mohamadi H."/>
            <person name="Chu J."/>
            <person name="Raymond A."/>
            <person name="Pleasance S."/>
            <person name="Coope R."/>
            <person name="Wildung M.R."/>
            <person name="Ritland C.E."/>
            <person name="Bousquet J."/>
            <person name="Jones S.J."/>
            <person name="Bohlmann J."/>
            <person name="Birol I."/>
        </authorList>
    </citation>
    <scope>NUCLEOTIDE SEQUENCE [LARGE SCALE GENOMIC DNA]</scope>
    <source>
        <tissue evidence="1">Flushing bud</tissue>
    </source>
</reference>
<organism evidence="1">
    <name type="scientific">Picea glauca</name>
    <name type="common">White spruce</name>
    <name type="synonym">Pinus glauca</name>
    <dbReference type="NCBI Taxonomy" id="3330"/>
    <lineage>
        <taxon>Eukaryota</taxon>
        <taxon>Viridiplantae</taxon>
        <taxon>Streptophyta</taxon>
        <taxon>Embryophyta</taxon>
        <taxon>Tracheophyta</taxon>
        <taxon>Spermatophyta</taxon>
        <taxon>Pinopsida</taxon>
        <taxon>Pinidae</taxon>
        <taxon>Conifers I</taxon>
        <taxon>Pinales</taxon>
        <taxon>Pinaceae</taxon>
        <taxon>Picea</taxon>
    </lineage>
</organism>
<sequence>MKNPIFPSSISLSLPDLAMSHLRPHLRLYRWRRESKPRFRRELSLVLALVRAINQSIPPGASREGSTSEVPLLSKAGSVQNKSLACPSWVKDVDIAYQGCRHSLVEPNN</sequence>
<proteinExistence type="predicted"/>
<geneLocation type="mitochondrion" evidence="1"/>
<protein>
    <submittedName>
        <fullName evidence="1">Uncharacterized protein</fullName>
    </submittedName>
</protein>